<reference evidence="1 2" key="1">
    <citation type="submission" date="2018-01" db="EMBL/GenBank/DDBJ databases">
        <title>Metagenomic assembled genomes from two thermal pools in the Uzon Caldera, Kamchatka, Russia.</title>
        <authorList>
            <person name="Wilkins L."/>
            <person name="Ettinger C."/>
        </authorList>
    </citation>
    <scope>NUCLEOTIDE SEQUENCE [LARGE SCALE GENOMIC DNA]</scope>
    <source>
        <strain evidence="1">ZAV-05</strain>
    </source>
</reference>
<dbReference type="AlphaFoldDB" id="A0A2J6WR13"/>
<name>A0A2J6WR13_9BACT</name>
<comment type="caution">
    <text evidence="1">The sequence shown here is derived from an EMBL/GenBank/DDBJ whole genome shotgun (WGS) entry which is preliminary data.</text>
</comment>
<gene>
    <name evidence="1" type="ORF">C0187_01035</name>
</gene>
<evidence type="ECO:0000313" key="1">
    <source>
        <dbReference type="EMBL" id="PMP72790.1"/>
    </source>
</evidence>
<organism evidence="1 2">
    <name type="scientific">Calditerrivibrio nitroreducens</name>
    <dbReference type="NCBI Taxonomy" id="477976"/>
    <lineage>
        <taxon>Bacteria</taxon>
        <taxon>Pseudomonadati</taxon>
        <taxon>Deferribacterota</taxon>
        <taxon>Deferribacteres</taxon>
        <taxon>Deferribacterales</taxon>
        <taxon>Calditerrivibrionaceae</taxon>
    </lineage>
</organism>
<accession>A0A2J6WR13</accession>
<dbReference type="Proteomes" id="UP000242881">
    <property type="component" value="Unassembled WGS sequence"/>
</dbReference>
<sequence>MDKFYAGSIFEIEDKRCETKKLVVLVRSIITKEHFYLISFSSFEPWSERVVTIDNKFERAWITLDEVKYLAETDYIRYVGDVNSYKEGIASVIKENKPKVA</sequence>
<evidence type="ECO:0000313" key="2">
    <source>
        <dbReference type="Proteomes" id="UP000242881"/>
    </source>
</evidence>
<proteinExistence type="predicted"/>
<dbReference type="EMBL" id="PNIN01000017">
    <property type="protein sequence ID" value="PMP72790.1"/>
    <property type="molecule type" value="Genomic_DNA"/>
</dbReference>
<protein>
    <submittedName>
        <fullName evidence="1">Uncharacterized protein</fullName>
    </submittedName>
</protein>